<evidence type="ECO:0000313" key="2">
    <source>
        <dbReference type="EMBL" id="VAX11505.1"/>
    </source>
</evidence>
<dbReference type="Gene3D" id="2.40.128.100">
    <property type="entry name" value="OPCA outer membrane adhesin/invasin"/>
    <property type="match status" value="1"/>
</dbReference>
<name>A0A3B1BYN1_9ZZZZ</name>
<reference evidence="2" key="1">
    <citation type="submission" date="2018-06" db="EMBL/GenBank/DDBJ databases">
        <authorList>
            <person name="Zhirakovskaya E."/>
        </authorList>
    </citation>
    <scope>NUCLEOTIDE SEQUENCE</scope>
</reference>
<protein>
    <submittedName>
        <fullName evidence="2">Uncharacterized protein</fullName>
    </submittedName>
</protein>
<dbReference type="InterPro" id="IPR020080">
    <property type="entry name" value="OM_adhesin/peptidase_omptin"/>
</dbReference>
<dbReference type="AlphaFoldDB" id="A0A3B1BYN1"/>
<evidence type="ECO:0000256" key="1">
    <source>
        <dbReference type="SAM" id="MobiDB-lite"/>
    </source>
</evidence>
<sequence>MSQHFLLQHKSTIAQLNAGSISISCISACLRVFKLSSLGLLFLSLFLYGWSLPAFSEPAGSMDSTIDAGNMGVMPESSDEENAAEVKAKQDESPAGDGAASASTRAEDEAAANTSIANEPSAEVATESAVTEVEEAAVIAAPVAKEAEQLIPEPAASTSNVVEENAAAEIPPEVESAVTGEAVVPAAGSAVVIAAPVANEAEQLVPESAASTSNVIEENTGAAEVPADASTTGEAVSDELKTGGAAAAIVVDEKETLPAEDMRDKSSELELAEAEQAVENLYQVKRVEFLAGASLMNFGYIEYDINGAWLDEENGVLPGLLFGGTLYWTNWYASLMLNYHFGDVEYQGQTQSIDPDLSGLPINSRSDTDIFDTTAIAGYQFSALTAYGGLGYYYWRRNIRSTTTDNGLSVAGVLEFYSWTYAILGLNIPVVKNGDFHLNLDVRATRMLDANMEVDFQGFGGFDIAMLNLGEDWGVRLALPWTFRAFGDSSMLTVEPYYTTWNIGRSSVTELTINGEGTGSGVVEPRSETRNYGILMYIRFLM</sequence>
<organism evidence="2">
    <name type="scientific">hydrothermal vent metagenome</name>
    <dbReference type="NCBI Taxonomy" id="652676"/>
    <lineage>
        <taxon>unclassified sequences</taxon>
        <taxon>metagenomes</taxon>
        <taxon>ecological metagenomes</taxon>
    </lineage>
</organism>
<dbReference type="SUPFAM" id="SSF69917">
    <property type="entry name" value="OMPT-like"/>
    <property type="match status" value="1"/>
</dbReference>
<gene>
    <name evidence="2" type="ORF">MNBD_GAMMA25-1006</name>
</gene>
<feature type="region of interest" description="Disordered" evidence="1">
    <location>
        <begin position="71"/>
        <end position="129"/>
    </location>
</feature>
<dbReference type="EMBL" id="UOFY01000069">
    <property type="protein sequence ID" value="VAX11505.1"/>
    <property type="molecule type" value="Genomic_DNA"/>
</dbReference>
<proteinExistence type="predicted"/>
<dbReference type="GO" id="GO:0004190">
    <property type="term" value="F:aspartic-type endopeptidase activity"/>
    <property type="evidence" value="ECO:0007669"/>
    <property type="project" value="InterPro"/>
</dbReference>
<accession>A0A3B1BYN1</accession>